<dbReference type="Proteomes" id="UP000007648">
    <property type="component" value="Unassembled WGS sequence"/>
</dbReference>
<reference evidence="2" key="2">
    <citation type="submission" date="2025-08" db="UniProtKB">
        <authorList>
            <consortium name="Ensembl"/>
        </authorList>
    </citation>
    <scope>IDENTIFICATION</scope>
</reference>
<reference evidence="2" key="3">
    <citation type="submission" date="2025-09" db="UniProtKB">
        <authorList>
            <consortium name="Ensembl"/>
        </authorList>
    </citation>
    <scope>IDENTIFICATION</scope>
</reference>
<dbReference type="InParanoid" id="A0A7N4NHV6"/>
<accession>A0A7N4NHV6</accession>
<evidence type="ECO:0000313" key="2">
    <source>
        <dbReference type="Ensembl" id="ENSSHAP00000023415.1"/>
    </source>
</evidence>
<evidence type="ECO:0000256" key="1">
    <source>
        <dbReference type="SAM" id="MobiDB-lite"/>
    </source>
</evidence>
<dbReference type="GeneTree" id="ENSGT01030000234945"/>
<protein>
    <submittedName>
        <fullName evidence="2">Uncharacterized protein</fullName>
    </submittedName>
</protein>
<feature type="compositionally biased region" description="Pro residues" evidence="1">
    <location>
        <begin position="728"/>
        <end position="738"/>
    </location>
</feature>
<name>A0A7N4NHV6_SARHA</name>
<dbReference type="AlphaFoldDB" id="A0A7N4NHV6"/>
<proteinExistence type="predicted"/>
<feature type="region of interest" description="Disordered" evidence="1">
    <location>
        <begin position="672"/>
        <end position="704"/>
    </location>
</feature>
<feature type="compositionally biased region" description="Low complexity" evidence="1">
    <location>
        <begin position="692"/>
        <end position="703"/>
    </location>
</feature>
<dbReference type="Ensembl" id="ENSSHAT00000042513.1">
    <property type="protein sequence ID" value="ENSSHAP00000023415.1"/>
    <property type="gene ID" value="ENSSHAG00000030937.1"/>
</dbReference>
<feature type="region of interest" description="Disordered" evidence="1">
    <location>
        <begin position="728"/>
        <end position="767"/>
    </location>
</feature>
<sequence length="793" mass="82896">MLPVEGGGGVNGARVVFDGKNVTVLLYVQAHLGVSPFVGVHDGDHPHRAVGLQVFFHVKGEHVLHELGVVVVLVGHLHYHGGAALQDRDAFVSGRHFELVPVGLLPVQHGVDQDVPGVGVDGKDAQHRGLQGVGDLRVLAAVRVRGRHRGHPLPGNVVLGEIDLDHRLVEHRGVVVGVADLDHQGVVAREAGAARVHGHDDHVVLAGALVVQGGRSVQEVLFLVLVPLRVAGRLQLEGHVPHHGAGDHAVLALVSVGHLHQGDGGVDQHVLGHVGHAVLERDAPDFADLDGRHVVVLVLDVEHHRGLVGLGGLPPVPGRDAEAELVHLLAVDAVQHAEPAGGLVQPQQPPHVLRGRPEHVLDLPVHPHVQVGGAELQDRGAGRAVLRQVGLVHALLEAGAVVVHVGDEHPQDGLGGARRLAPVPHPQGQLVRVPLLPVQRPLDDQLRLLLAVRRVGHLQLEDGAAAPGARRAAPAAALGRLRPPLGAARAPAAAAPGVGGALARPSAAALAPAAAAAAAAPGLLEQLVALDAVAAEVSVRGGGEQVEGAHGPVLLHREGEHGRREGGGVVVDVQHDDPALEEVHPALRGADHGHLEVQEALVLVEDHLALGQLLAVDAALAGAQLPRHVVDLQVLGARLQTESHLSRARHDAQVGGHVPDADVRRSFLRQPVPQQLLGGGQGDRDHRQEETAQAPAAPAARQAHSPHSQHLLLLLLLLLLITKRPSFGSPPTPGPHRLPSPEFSLLSGKEKKARGRGRGEAEQRVASGGRAIRNPFGFFFPKLAAFHNSGNGR</sequence>
<reference evidence="2 3" key="1">
    <citation type="journal article" date="2011" name="Proc. Natl. Acad. Sci. U.S.A.">
        <title>Genetic diversity and population structure of the endangered marsupial Sarcophilus harrisii (Tasmanian devil).</title>
        <authorList>
            <person name="Miller W."/>
            <person name="Hayes V.M."/>
            <person name="Ratan A."/>
            <person name="Petersen D.C."/>
            <person name="Wittekindt N.E."/>
            <person name="Miller J."/>
            <person name="Walenz B."/>
            <person name="Knight J."/>
            <person name="Qi J."/>
            <person name="Zhao F."/>
            <person name="Wang Q."/>
            <person name="Bedoya-Reina O.C."/>
            <person name="Katiyar N."/>
            <person name="Tomsho L.P."/>
            <person name="Kasson L.M."/>
            <person name="Hardie R.A."/>
            <person name="Woodbridge P."/>
            <person name="Tindall E.A."/>
            <person name="Bertelsen M.F."/>
            <person name="Dixon D."/>
            <person name="Pyecroft S."/>
            <person name="Helgen K.M."/>
            <person name="Lesk A.M."/>
            <person name="Pringle T.H."/>
            <person name="Patterson N."/>
            <person name="Zhang Y."/>
            <person name="Kreiss A."/>
            <person name="Woods G.M."/>
            <person name="Jones M.E."/>
            <person name="Schuster S.C."/>
        </authorList>
    </citation>
    <scope>NUCLEOTIDE SEQUENCE [LARGE SCALE GENOMIC DNA]</scope>
</reference>
<keyword evidence="3" id="KW-1185">Reference proteome</keyword>
<organism evidence="2 3">
    <name type="scientific">Sarcophilus harrisii</name>
    <name type="common">Tasmanian devil</name>
    <name type="synonym">Sarcophilus laniarius</name>
    <dbReference type="NCBI Taxonomy" id="9305"/>
    <lineage>
        <taxon>Eukaryota</taxon>
        <taxon>Metazoa</taxon>
        <taxon>Chordata</taxon>
        <taxon>Craniata</taxon>
        <taxon>Vertebrata</taxon>
        <taxon>Euteleostomi</taxon>
        <taxon>Mammalia</taxon>
        <taxon>Metatheria</taxon>
        <taxon>Dasyuromorphia</taxon>
        <taxon>Dasyuridae</taxon>
        <taxon>Sarcophilus</taxon>
    </lineage>
</organism>
<evidence type="ECO:0000313" key="3">
    <source>
        <dbReference type="Proteomes" id="UP000007648"/>
    </source>
</evidence>